<dbReference type="CDD" id="cd18186">
    <property type="entry name" value="BTB_POZ_ZBTB_KLHL-like"/>
    <property type="match status" value="1"/>
</dbReference>
<feature type="non-terminal residue" evidence="2">
    <location>
        <position position="1"/>
    </location>
</feature>
<dbReference type="PANTHER" id="PTHR24413">
    <property type="entry name" value="SPECKLE-TYPE POZ PROTEIN"/>
    <property type="match status" value="1"/>
</dbReference>
<dbReference type="STRING" id="299467.A0A443S020"/>
<comment type="caution">
    <text evidence="2">The sequence shown here is derived from an EMBL/GenBank/DDBJ whole genome shotgun (WGS) entry which is preliminary data.</text>
</comment>
<sequence>RPKTVLYTLNGDEFMRQQITSVSRDLKDGCFSDFKIVAEDREIPVHRIILKSASDKFEAMFELDMKEKREGKVYINDRSYDSVKALVDYIYGNEVSNARDVCRELLEMADEYNIPKLKNDCENYIKGRLNHSNVYETLVHAYRFNACDLMDAALRYICDHRKELICKENIASLESDLKDILIEYMAKYL</sequence>
<dbReference type="Proteomes" id="UP000288716">
    <property type="component" value="Unassembled WGS sequence"/>
</dbReference>
<dbReference type="VEuPathDB" id="VectorBase:LDEU011188"/>
<dbReference type="SMART" id="SM00225">
    <property type="entry name" value="BTB"/>
    <property type="match status" value="1"/>
</dbReference>
<proteinExistence type="predicted"/>
<reference evidence="2 3" key="1">
    <citation type="journal article" date="2018" name="Gigascience">
        <title>Genomes of trombidid mites reveal novel predicted allergens and laterally-transferred genes associated with secondary metabolism.</title>
        <authorList>
            <person name="Dong X."/>
            <person name="Chaisiri K."/>
            <person name="Xia D."/>
            <person name="Armstrong S.D."/>
            <person name="Fang Y."/>
            <person name="Donnelly M.J."/>
            <person name="Kadowaki T."/>
            <person name="McGarry J.W."/>
            <person name="Darby A.C."/>
            <person name="Makepeace B.L."/>
        </authorList>
    </citation>
    <scope>NUCLEOTIDE SEQUENCE [LARGE SCALE GENOMIC DNA]</scope>
    <source>
        <strain evidence="2">UoL-UT</strain>
    </source>
</reference>
<dbReference type="PROSITE" id="PS50097">
    <property type="entry name" value="BTB"/>
    <property type="match status" value="1"/>
</dbReference>
<dbReference type="CDD" id="cd14733">
    <property type="entry name" value="BACK"/>
    <property type="match status" value="1"/>
</dbReference>
<dbReference type="OrthoDB" id="6478546at2759"/>
<accession>A0A443S020</accession>
<dbReference type="EMBL" id="NCKV01015151">
    <property type="protein sequence ID" value="RWS20851.1"/>
    <property type="molecule type" value="Genomic_DNA"/>
</dbReference>
<keyword evidence="3" id="KW-1185">Reference proteome</keyword>
<dbReference type="Gene3D" id="3.30.710.10">
    <property type="entry name" value="Potassium Channel Kv1.1, Chain A"/>
    <property type="match status" value="1"/>
</dbReference>
<organism evidence="2 3">
    <name type="scientific">Leptotrombidium deliense</name>
    <dbReference type="NCBI Taxonomy" id="299467"/>
    <lineage>
        <taxon>Eukaryota</taxon>
        <taxon>Metazoa</taxon>
        <taxon>Ecdysozoa</taxon>
        <taxon>Arthropoda</taxon>
        <taxon>Chelicerata</taxon>
        <taxon>Arachnida</taxon>
        <taxon>Acari</taxon>
        <taxon>Acariformes</taxon>
        <taxon>Trombidiformes</taxon>
        <taxon>Prostigmata</taxon>
        <taxon>Anystina</taxon>
        <taxon>Parasitengona</taxon>
        <taxon>Trombiculoidea</taxon>
        <taxon>Trombiculidae</taxon>
        <taxon>Leptotrombidium</taxon>
    </lineage>
</organism>
<dbReference type="AlphaFoldDB" id="A0A443S020"/>
<feature type="domain" description="BTB" evidence="1">
    <location>
        <begin position="32"/>
        <end position="99"/>
    </location>
</feature>
<name>A0A443S020_9ACAR</name>
<evidence type="ECO:0000313" key="2">
    <source>
        <dbReference type="EMBL" id="RWS20851.1"/>
    </source>
</evidence>
<dbReference type="Pfam" id="PF00651">
    <property type="entry name" value="BTB"/>
    <property type="match status" value="1"/>
</dbReference>
<dbReference type="InterPro" id="IPR000210">
    <property type="entry name" value="BTB/POZ_dom"/>
</dbReference>
<evidence type="ECO:0000313" key="3">
    <source>
        <dbReference type="Proteomes" id="UP000288716"/>
    </source>
</evidence>
<dbReference type="SUPFAM" id="SSF54695">
    <property type="entry name" value="POZ domain"/>
    <property type="match status" value="1"/>
</dbReference>
<evidence type="ECO:0000259" key="1">
    <source>
        <dbReference type="PROSITE" id="PS50097"/>
    </source>
</evidence>
<dbReference type="InterPro" id="IPR011333">
    <property type="entry name" value="SKP1/BTB/POZ_sf"/>
</dbReference>
<protein>
    <submittedName>
        <fullName evidence="2">BTB/POZ domain-containing protein-like protein</fullName>
    </submittedName>
</protein>
<gene>
    <name evidence="2" type="ORF">B4U80_11995</name>
</gene>